<dbReference type="EMBL" id="AP022560">
    <property type="protein sequence ID" value="BBX03687.1"/>
    <property type="molecule type" value="Genomic_DNA"/>
</dbReference>
<reference evidence="2 3" key="1">
    <citation type="journal article" date="2019" name="Emerg. Microbes Infect.">
        <title>Comprehensive subspecies identification of 175 nontuberculous mycobacteria species based on 7547 genomic profiles.</title>
        <authorList>
            <person name="Matsumoto Y."/>
            <person name="Kinjo T."/>
            <person name="Motooka D."/>
            <person name="Nabeya D."/>
            <person name="Jung N."/>
            <person name="Uechi K."/>
            <person name="Horii T."/>
            <person name="Iida T."/>
            <person name="Fujita J."/>
            <person name="Nakamura S."/>
        </authorList>
    </citation>
    <scope>NUCLEOTIDE SEQUENCE [LARGE SCALE GENOMIC DNA]</scope>
    <source>
        <strain evidence="2 3">JCM 6375</strain>
    </source>
</reference>
<keyword evidence="1" id="KW-0472">Membrane</keyword>
<dbReference type="AlphaFoldDB" id="A0AAD1HE22"/>
<accession>A0AAD1HE22</accession>
<protein>
    <submittedName>
        <fullName evidence="2">Uncharacterized protein</fullName>
    </submittedName>
</protein>
<gene>
    <name evidence="2" type="ORF">MMOR_46230</name>
</gene>
<keyword evidence="3" id="KW-1185">Reference proteome</keyword>
<dbReference type="KEGG" id="mmor:MMOR_46230"/>
<keyword evidence="1" id="KW-0812">Transmembrane</keyword>
<evidence type="ECO:0000256" key="1">
    <source>
        <dbReference type="SAM" id="Phobius"/>
    </source>
</evidence>
<sequence length="110" mass="12088">MFLLAFVVIAWPYLLGTFLAVQAGAANPSGARTVVGWLFEAAYVIGLIVWWAATREKRAHRAAVAAQQHADLIASKAVYQTQAGRSQVYRHGLCTINHRTYDTAARCRQG</sequence>
<feature type="transmembrane region" description="Helical" evidence="1">
    <location>
        <begin position="35"/>
        <end position="53"/>
    </location>
</feature>
<dbReference type="Proteomes" id="UP000466681">
    <property type="component" value="Chromosome"/>
</dbReference>
<organism evidence="2 3">
    <name type="scientific">Mycolicibacterium moriokaense</name>
    <dbReference type="NCBI Taxonomy" id="39691"/>
    <lineage>
        <taxon>Bacteria</taxon>
        <taxon>Bacillati</taxon>
        <taxon>Actinomycetota</taxon>
        <taxon>Actinomycetes</taxon>
        <taxon>Mycobacteriales</taxon>
        <taxon>Mycobacteriaceae</taxon>
        <taxon>Mycolicibacterium</taxon>
    </lineage>
</organism>
<keyword evidence="1" id="KW-1133">Transmembrane helix</keyword>
<evidence type="ECO:0000313" key="2">
    <source>
        <dbReference type="EMBL" id="BBX03687.1"/>
    </source>
</evidence>
<name>A0AAD1HE22_9MYCO</name>
<proteinExistence type="predicted"/>
<evidence type="ECO:0000313" key="3">
    <source>
        <dbReference type="Proteomes" id="UP000466681"/>
    </source>
</evidence>